<name>A0A537K2T3_9BACT</name>
<evidence type="ECO:0000313" key="4">
    <source>
        <dbReference type="Proteomes" id="UP000318509"/>
    </source>
</evidence>
<protein>
    <submittedName>
        <fullName evidence="3">Amidohydrolase</fullName>
    </submittedName>
</protein>
<evidence type="ECO:0000259" key="2">
    <source>
        <dbReference type="Pfam" id="PF04909"/>
    </source>
</evidence>
<dbReference type="InterPro" id="IPR032466">
    <property type="entry name" value="Metal_Hydrolase"/>
</dbReference>
<gene>
    <name evidence="3" type="ORF">E6H00_07840</name>
</gene>
<dbReference type="Gene3D" id="3.20.20.140">
    <property type="entry name" value="Metal-dependent hydrolases"/>
    <property type="match status" value="1"/>
</dbReference>
<proteinExistence type="predicted"/>
<dbReference type="EMBL" id="VBAK01000115">
    <property type="protein sequence ID" value="TMI90093.1"/>
    <property type="molecule type" value="Genomic_DNA"/>
</dbReference>
<accession>A0A537K2T3</accession>
<organism evidence="3 4">
    <name type="scientific">Candidatus Segetimicrobium genomatis</name>
    <dbReference type="NCBI Taxonomy" id="2569760"/>
    <lineage>
        <taxon>Bacteria</taxon>
        <taxon>Bacillati</taxon>
        <taxon>Candidatus Sysuimicrobiota</taxon>
        <taxon>Candidatus Sysuimicrobiia</taxon>
        <taxon>Candidatus Sysuimicrobiales</taxon>
        <taxon>Candidatus Segetimicrobiaceae</taxon>
        <taxon>Candidatus Segetimicrobium</taxon>
    </lineage>
</organism>
<dbReference type="SUPFAM" id="SSF51556">
    <property type="entry name" value="Metallo-dependent hydrolases"/>
    <property type="match status" value="1"/>
</dbReference>
<dbReference type="PANTHER" id="PTHR21240:SF28">
    <property type="entry name" value="ISO-OROTATE DECARBOXYLASE (EUROFUNG)"/>
    <property type="match status" value="1"/>
</dbReference>
<dbReference type="GO" id="GO:0016787">
    <property type="term" value="F:hydrolase activity"/>
    <property type="evidence" value="ECO:0007669"/>
    <property type="project" value="UniProtKB-KW"/>
</dbReference>
<dbReference type="PANTHER" id="PTHR21240">
    <property type="entry name" value="2-AMINO-3-CARBOXYLMUCONATE-6-SEMIALDEHYDE DECARBOXYLASE"/>
    <property type="match status" value="1"/>
</dbReference>
<evidence type="ECO:0000313" key="3">
    <source>
        <dbReference type="EMBL" id="TMI90093.1"/>
    </source>
</evidence>
<dbReference type="InterPro" id="IPR006680">
    <property type="entry name" value="Amidohydro-rel"/>
</dbReference>
<reference evidence="3 4" key="1">
    <citation type="journal article" date="2019" name="Nat. Microbiol.">
        <title>Mediterranean grassland soil C-N compound turnover is dependent on rainfall and depth, and is mediated by genomically divergent microorganisms.</title>
        <authorList>
            <person name="Diamond S."/>
            <person name="Andeer P.F."/>
            <person name="Li Z."/>
            <person name="Crits-Christoph A."/>
            <person name="Burstein D."/>
            <person name="Anantharaman K."/>
            <person name="Lane K.R."/>
            <person name="Thomas B.C."/>
            <person name="Pan C."/>
            <person name="Northen T.R."/>
            <person name="Banfield J.F."/>
        </authorList>
    </citation>
    <scope>NUCLEOTIDE SEQUENCE [LARGE SCALE GENOMIC DNA]</scope>
    <source>
        <strain evidence="3">NP_3</strain>
    </source>
</reference>
<dbReference type="GO" id="GO:0019748">
    <property type="term" value="P:secondary metabolic process"/>
    <property type="evidence" value="ECO:0007669"/>
    <property type="project" value="TreeGrafter"/>
</dbReference>
<keyword evidence="3" id="KW-0378">Hydrolase</keyword>
<dbReference type="InterPro" id="IPR032465">
    <property type="entry name" value="ACMSD"/>
</dbReference>
<evidence type="ECO:0000256" key="1">
    <source>
        <dbReference type="ARBA" id="ARBA00023239"/>
    </source>
</evidence>
<dbReference type="Pfam" id="PF04909">
    <property type="entry name" value="Amidohydro_2"/>
    <property type="match status" value="1"/>
</dbReference>
<comment type="caution">
    <text evidence="3">The sequence shown here is derived from an EMBL/GenBank/DDBJ whole genome shotgun (WGS) entry which is preliminary data.</text>
</comment>
<dbReference type="GO" id="GO:0016831">
    <property type="term" value="F:carboxy-lyase activity"/>
    <property type="evidence" value="ECO:0007669"/>
    <property type="project" value="InterPro"/>
</dbReference>
<feature type="domain" description="Amidohydrolase-related" evidence="2">
    <location>
        <begin position="76"/>
        <end position="308"/>
    </location>
</feature>
<dbReference type="AlphaFoldDB" id="A0A537K2T3"/>
<keyword evidence="1" id="KW-0456">Lyase</keyword>
<dbReference type="GO" id="GO:0005737">
    <property type="term" value="C:cytoplasm"/>
    <property type="evidence" value="ECO:0007669"/>
    <property type="project" value="TreeGrafter"/>
</dbReference>
<sequence>MIDAHAHRVPPDLRDRLAADGERLGVRLRPDGRVEFASGEVSRPIVPGLFAPQPPAGCDLQIVSPWVDLFGYGLDVERGARWARLLNTAAAGRPALATVPLQDARAAAVELHWALGHGLLGVEIGTNVRGRELSDPTLEPFWAACAEARAPVFFHPAYTIPTPRVDAYYLHNLVANPLDTTLAAARLIFGGVLDRHPDLVLILAHGGGYWPYQFGRFDRGHAVRPECRGTRQGPRAYLRSFYYDTVVHSAEALRYLIGLVGADRVLLGTDIPFDMGDPEPLGTLERAGVGPRERQAIIHDNAAALFRIESSSS</sequence>
<dbReference type="Proteomes" id="UP000318509">
    <property type="component" value="Unassembled WGS sequence"/>
</dbReference>